<dbReference type="EMBL" id="BDRX01000159">
    <property type="protein sequence ID" value="GBF99468.1"/>
    <property type="molecule type" value="Genomic_DNA"/>
</dbReference>
<dbReference type="InterPro" id="IPR035892">
    <property type="entry name" value="C2_domain_sf"/>
</dbReference>
<dbReference type="InterPro" id="IPR052981">
    <property type="entry name" value="Ingression_C2_domain"/>
</dbReference>
<organism evidence="2 3">
    <name type="scientific">Raphidocelis subcapitata</name>
    <dbReference type="NCBI Taxonomy" id="307507"/>
    <lineage>
        <taxon>Eukaryota</taxon>
        <taxon>Viridiplantae</taxon>
        <taxon>Chlorophyta</taxon>
        <taxon>core chlorophytes</taxon>
        <taxon>Chlorophyceae</taxon>
        <taxon>CS clade</taxon>
        <taxon>Sphaeropleales</taxon>
        <taxon>Selenastraceae</taxon>
        <taxon>Raphidocelis</taxon>
    </lineage>
</organism>
<feature type="region of interest" description="Disordered" evidence="1">
    <location>
        <begin position="141"/>
        <end position="183"/>
    </location>
</feature>
<dbReference type="PANTHER" id="PTHR47052:SF3">
    <property type="entry name" value="INGRESSION PROTEIN 1"/>
    <property type="match status" value="1"/>
</dbReference>
<gene>
    <name evidence="2" type="ORF">Rsub_12136</name>
</gene>
<comment type="caution">
    <text evidence="2">The sequence shown here is derived from an EMBL/GenBank/DDBJ whole genome shotgun (WGS) entry which is preliminary data.</text>
</comment>
<dbReference type="SUPFAM" id="SSF49562">
    <property type="entry name" value="C2 domain (Calcium/lipid-binding domain, CaLB)"/>
    <property type="match status" value="1"/>
</dbReference>
<evidence type="ECO:0008006" key="4">
    <source>
        <dbReference type="Google" id="ProtNLM"/>
    </source>
</evidence>
<reference evidence="2 3" key="1">
    <citation type="journal article" date="2018" name="Sci. Rep.">
        <title>Raphidocelis subcapitata (=Pseudokirchneriella subcapitata) provides an insight into genome evolution and environmental adaptations in the Sphaeropleales.</title>
        <authorList>
            <person name="Suzuki S."/>
            <person name="Yamaguchi H."/>
            <person name="Nakajima N."/>
            <person name="Kawachi M."/>
        </authorList>
    </citation>
    <scope>NUCLEOTIDE SEQUENCE [LARGE SCALE GENOMIC DNA]</scope>
    <source>
        <strain evidence="2 3">NIES-35</strain>
    </source>
</reference>
<keyword evidence="3" id="KW-1185">Reference proteome</keyword>
<proteinExistence type="predicted"/>
<name>A0A2V0PI39_9CHLO</name>
<accession>A0A2V0PI39</accession>
<evidence type="ECO:0000313" key="2">
    <source>
        <dbReference type="EMBL" id="GBF99468.1"/>
    </source>
</evidence>
<feature type="compositionally biased region" description="Low complexity" evidence="1">
    <location>
        <begin position="141"/>
        <end position="175"/>
    </location>
</feature>
<feature type="region of interest" description="Disordered" evidence="1">
    <location>
        <begin position="198"/>
        <end position="271"/>
    </location>
</feature>
<evidence type="ECO:0000256" key="1">
    <source>
        <dbReference type="SAM" id="MobiDB-lite"/>
    </source>
</evidence>
<protein>
    <recommendedName>
        <fullName evidence="4">C2 domain-containing protein</fullName>
    </recommendedName>
</protein>
<sequence>MADGTLTVYVAEVRGVPGKAKLYLRAQTPSGAAAATPHAKTARLLCEPRARLALPVTEADEELTVAVYEAALLGPDTLVGSARVPLWTAITERAQSLAVPLAGPGRGGGCEVALRLEFEVAPRAAAAAAAQQQQQQQWQQWPAAAYEGQPRAQQAQQAQQAQPQWPPQAQQAAAAGWDRPVQGYAPATGFGAVEAWQTRPAEPQQAAAAKPAYPETPTSYAYGGQPQQQPAQGVPAYGQQAYYGQPQPQQQQQYAAPPPYANGYPRPGQPLPTMPVVYGNGQGAHQAGGGGGLFGGSAGGGGARPAGSGMGFGAGLLGGVAAALALDAIFD</sequence>
<dbReference type="PANTHER" id="PTHR47052">
    <property type="entry name" value="CONSERVED SERINE PROLINE-RICH PROTEIN (AFU_ORTHOLOGUE AFUA_2G01790)"/>
    <property type="match status" value="1"/>
</dbReference>
<dbReference type="InParanoid" id="A0A2V0PI39"/>
<feature type="compositionally biased region" description="Low complexity" evidence="1">
    <location>
        <begin position="200"/>
        <end position="266"/>
    </location>
</feature>
<dbReference type="Proteomes" id="UP000247498">
    <property type="component" value="Unassembled WGS sequence"/>
</dbReference>
<dbReference type="AlphaFoldDB" id="A0A2V0PI39"/>
<evidence type="ECO:0000313" key="3">
    <source>
        <dbReference type="Proteomes" id="UP000247498"/>
    </source>
</evidence>